<protein>
    <submittedName>
        <fullName evidence="1">Uncharacterized protein</fullName>
    </submittedName>
</protein>
<accession>A0A6G0TAD3</accession>
<sequence length="380" mass="44690">MANFHLMDHDYTLPDTNNTFFLDSERSDEIQEYINQSESMDVDVWENDQNVRPNSYVMISSVHHTEKNINSYYNCMTKINYVRCKEYKNKCSAIRSITVDTNDNTFVMGKLHNHQSRKDETSMRKSRNMLEEQCVAHSPTSYSAKVLYMQAIKKRSIQLYIPASYRRVRKLRKSIYSSTPKNLLHLHQLLKVNENQHFTQTFQAQPNLFYQGPLMVDEKLVGLIFCNTTFIQDFAVELQNSYSLLWVILNGKPESIYTALFIYIKETIPYAICSDVYNKHIICVMYTMADVSSINKEKNHPVPHIWMWVPLCCTIGRYYLCVKFETNDSYHCIRKTILNEDDLSAKDILSSGLNYEELCNKFSSILTQPKKIYRYLKEKN</sequence>
<name>A0A6G0TAD3_APHGL</name>
<dbReference type="OrthoDB" id="10527403at2759"/>
<evidence type="ECO:0000313" key="1">
    <source>
        <dbReference type="EMBL" id="KAE9528745.1"/>
    </source>
</evidence>
<evidence type="ECO:0000313" key="2">
    <source>
        <dbReference type="Proteomes" id="UP000475862"/>
    </source>
</evidence>
<reference evidence="1 2" key="1">
    <citation type="submission" date="2019-08" db="EMBL/GenBank/DDBJ databases">
        <title>The genome of the soybean aphid Biotype 1, its phylome, world population structure and adaptation to the North American continent.</title>
        <authorList>
            <person name="Giordano R."/>
            <person name="Donthu R.K."/>
            <person name="Hernandez A.G."/>
            <person name="Wright C.L."/>
            <person name="Zimin A.V."/>
        </authorList>
    </citation>
    <scope>NUCLEOTIDE SEQUENCE [LARGE SCALE GENOMIC DNA]</scope>
    <source>
        <tissue evidence="1">Whole aphids</tissue>
    </source>
</reference>
<dbReference type="EMBL" id="VYZN01000048">
    <property type="protein sequence ID" value="KAE9528745.1"/>
    <property type="molecule type" value="Genomic_DNA"/>
</dbReference>
<organism evidence="1 2">
    <name type="scientific">Aphis glycines</name>
    <name type="common">Soybean aphid</name>
    <dbReference type="NCBI Taxonomy" id="307491"/>
    <lineage>
        <taxon>Eukaryota</taxon>
        <taxon>Metazoa</taxon>
        <taxon>Ecdysozoa</taxon>
        <taxon>Arthropoda</taxon>
        <taxon>Hexapoda</taxon>
        <taxon>Insecta</taxon>
        <taxon>Pterygota</taxon>
        <taxon>Neoptera</taxon>
        <taxon>Paraneoptera</taxon>
        <taxon>Hemiptera</taxon>
        <taxon>Sternorrhyncha</taxon>
        <taxon>Aphidomorpha</taxon>
        <taxon>Aphidoidea</taxon>
        <taxon>Aphididae</taxon>
        <taxon>Aphidini</taxon>
        <taxon>Aphis</taxon>
        <taxon>Aphis</taxon>
    </lineage>
</organism>
<dbReference type="AlphaFoldDB" id="A0A6G0TAD3"/>
<keyword evidence="2" id="KW-1185">Reference proteome</keyword>
<proteinExistence type="predicted"/>
<comment type="caution">
    <text evidence="1">The sequence shown here is derived from an EMBL/GenBank/DDBJ whole genome shotgun (WGS) entry which is preliminary data.</text>
</comment>
<dbReference type="Proteomes" id="UP000475862">
    <property type="component" value="Unassembled WGS sequence"/>
</dbReference>
<gene>
    <name evidence="1" type="ORF">AGLY_012320</name>
</gene>